<feature type="repeat" description="ANK" evidence="3">
    <location>
        <begin position="58"/>
        <end position="90"/>
    </location>
</feature>
<dbReference type="InterPro" id="IPR036770">
    <property type="entry name" value="Ankyrin_rpt-contain_sf"/>
</dbReference>
<dbReference type="HOGENOM" id="CLU_2035779_0_0_6"/>
<dbReference type="eggNOG" id="COG0666">
    <property type="taxonomic scope" value="Bacteria"/>
</dbReference>
<dbReference type="Pfam" id="PF12796">
    <property type="entry name" value="Ank_2"/>
    <property type="match status" value="1"/>
</dbReference>
<dbReference type="KEGG" id="pec:W5S_2072"/>
<reference evidence="6" key="4">
    <citation type="submission" date="2024-05" db="EMBL/GenBank/DDBJ databases">
        <title>Identification of Pectobacterium versatile causing blackleg of potato from New York State with a whole genome sequencing approach.</title>
        <authorList>
            <person name="Ma X."/>
            <person name="Swingle B."/>
        </authorList>
    </citation>
    <scope>NUCLEOTIDE SEQUENCE</scope>
    <source>
        <strain evidence="6">NY1588A</strain>
    </source>
</reference>
<feature type="chain" id="PRO_5002612065" evidence="4">
    <location>
        <begin position="20"/>
        <end position="121"/>
    </location>
</feature>
<dbReference type="PROSITE" id="PS50088">
    <property type="entry name" value="ANK_REPEAT"/>
    <property type="match status" value="1"/>
</dbReference>
<dbReference type="RefSeq" id="WP_014699773.1">
    <property type="nucleotide sequence ID" value="NC_017845.1"/>
</dbReference>
<reference evidence="5" key="2">
    <citation type="submission" date="2012-03" db="EMBL/GenBank/DDBJ databases">
        <authorList>
            <person name="Koskinen P."/>
            <person name="Laine P."/>
            <person name="Niemi O."/>
            <person name="Nykyri J."/>
            <person name="Harjunpaa H."/>
            <person name="Auvinen P."/>
            <person name="Paulin L."/>
            <person name="Pirhonen M."/>
            <person name="Palva T."/>
            <person name="Holm L."/>
        </authorList>
    </citation>
    <scope>NUCLEOTIDE SEQUENCE</scope>
    <source>
        <strain evidence="5">SCC3193</strain>
    </source>
</reference>
<evidence type="ECO:0000256" key="2">
    <source>
        <dbReference type="ARBA" id="ARBA00023043"/>
    </source>
</evidence>
<dbReference type="InterPro" id="IPR002110">
    <property type="entry name" value="Ankyrin_rpt"/>
</dbReference>
<evidence type="ECO:0000256" key="4">
    <source>
        <dbReference type="SAM" id="SignalP"/>
    </source>
</evidence>
<reference evidence="5 7" key="1">
    <citation type="journal article" date="2012" name="J. Bacteriol.">
        <title>Genome sequence of Pectobacterium sp. strain SCC3193.</title>
        <authorList>
            <person name="Koskinen J.P."/>
            <person name="Laine P."/>
            <person name="Niemi O."/>
            <person name="Nykyri J."/>
            <person name="Harjunpaa H."/>
            <person name="Auvinen P."/>
            <person name="Paulin L."/>
            <person name="Pirhonen M."/>
            <person name="Palva T."/>
            <person name="Holm L."/>
        </authorList>
    </citation>
    <scope>NUCLEOTIDE SEQUENCE [LARGE SCALE GENOMIC DNA]</scope>
    <source>
        <strain evidence="5 7">SCC3193</strain>
    </source>
</reference>
<evidence type="ECO:0000313" key="5">
    <source>
        <dbReference type="EMBL" id="AFI90161.1"/>
    </source>
</evidence>
<evidence type="ECO:0000313" key="8">
    <source>
        <dbReference type="Proteomes" id="UP001194579"/>
    </source>
</evidence>
<evidence type="ECO:0000313" key="6">
    <source>
        <dbReference type="EMBL" id="MBI0555324.1"/>
    </source>
</evidence>
<accession>A0A0H3I8A4</accession>
<evidence type="ECO:0000256" key="3">
    <source>
        <dbReference type="PROSITE-ProRule" id="PRU00023"/>
    </source>
</evidence>
<dbReference type="PANTHER" id="PTHR24171">
    <property type="entry name" value="ANKYRIN REPEAT DOMAIN-CONTAINING PROTEIN 39-RELATED"/>
    <property type="match status" value="1"/>
</dbReference>
<dbReference type="Gene3D" id="1.25.40.20">
    <property type="entry name" value="Ankyrin repeat-containing domain"/>
    <property type="match status" value="1"/>
</dbReference>
<dbReference type="PROSITE" id="PS50297">
    <property type="entry name" value="ANK_REP_REGION"/>
    <property type="match status" value="1"/>
</dbReference>
<dbReference type="SMART" id="SM00248">
    <property type="entry name" value="ANK"/>
    <property type="match status" value="2"/>
</dbReference>
<keyword evidence="4" id="KW-0732">Signal</keyword>
<dbReference type="Proteomes" id="UP001194579">
    <property type="component" value="Unassembled WGS sequence"/>
</dbReference>
<dbReference type="STRING" id="1905730.W5S_2072"/>
<dbReference type="Proteomes" id="UP000008044">
    <property type="component" value="Chromosome"/>
</dbReference>
<dbReference type="EMBL" id="WABS01000023">
    <property type="protein sequence ID" value="MBI0555324.1"/>
    <property type="molecule type" value="Genomic_DNA"/>
</dbReference>
<keyword evidence="2 3" id="KW-0040">ANK repeat</keyword>
<organism evidence="5 7">
    <name type="scientific">Pectobacterium parmentieri</name>
    <dbReference type="NCBI Taxonomy" id="1905730"/>
    <lineage>
        <taxon>Bacteria</taxon>
        <taxon>Pseudomonadati</taxon>
        <taxon>Pseudomonadota</taxon>
        <taxon>Gammaproteobacteria</taxon>
        <taxon>Enterobacterales</taxon>
        <taxon>Pectobacteriaceae</taxon>
        <taxon>Pectobacterium</taxon>
    </lineage>
</organism>
<dbReference type="PATRIC" id="fig|1166016.3.peg.2085"/>
<keyword evidence="1" id="KW-0677">Repeat</keyword>
<gene>
    <name evidence="5" type="ordered locus">W5S_2072</name>
    <name evidence="6" type="ORF">F6Q06_12605</name>
</gene>
<protein>
    <submittedName>
        <fullName evidence="6">Ankyrin repeat domain-containing protein</fullName>
    </submittedName>
    <submittedName>
        <fullName evidence="5">Hepatocellular carcinoma-associated protein p28-II</fullName>
    </submittedName>
</protein>
<name>A0A0H3I8A4_PECPM</name>
<reference evidence="8" key="3">
    <citation type="submission" date="2023-07" db="EMBL/GenBank/DDBJ databases">
        <title>Identification of Pectobacterium versatile causing blackleg of potato from New York State with a whole genome sequencing approach.</title>
        <authorList>
            <person name="Ma X."/>
            <person name="Swingle B."/>
        </authorList>
    </citation>
    <scope>NUCLEOTIDE SEQUENCE [LARGE SCALE GENOMIC DNA]</scope>
    <source>
        <strain evidence="8">NY1588A</strain>
    </source>
</reference>
<feature type="signal peptide" evidence="4">
    <location>
        <begin position="1"/>
        <end position="19"/>
    </location>
</feature>
<proteinExistence type="predicted"/>
<keyword evidence="8" id="KW-1185">Reference proteome</keyword>
<dbReference type="SUPFAM" id="SSF48403">
    <property type="entry name" value="Ankyrin repeat"/>
    <property type="match status" value="1"/>
</dbReference>
<evidence type="ECO:0000313" key="7">
    <source>
        <dbReference type="Proteomes" id="UP000008044"/>
    </source>
</evidence>
<dbReference type="EMBL" id="CP003415">
    <property type="protein sequence ID" value="AFI90161.1"/>
    <property type="molecule type" value="Genomic_DNA"/>
</dbReference>
<dbReference type="AlphaFoldDB" id="A0A0H3I8A4"/>
<evidence type="ECO:0000256" key="1">
    <source>
        <dbReference type="ARBA" id="ARBA00022737"/>
    </source>
</evidence>
<sequence length="121" mass="12917">MKSALSFVVAILISFSSYASDLTEDQGLSGLIWSKKSNKEAIQLINKNPELINSRTGAGFTPLHLAGMIGNKEIAIFLLEKGADVNAVNDDGYSPLVVTIANGNQDIADILIKNGGKELRL</sequence>